<evidence type="ECO:0000259" key="7">
    <source>
        <dbReference type="PROSITE" id="PS50850"/>
    </source>
</evidence>
<evidence type="ECO:0000256" key="4">
    <source>
        <dbReference type="ARBA" id="ARBA00022989"/>
    </source>
</evidence>
<feature type="transmembrane region" description="Helical" evidence="6">
    <location>
        <begin position="221"/>
        <end position="243"/>
    </location>
</feature>
<dbReference type="Pfam" id="PF07690">
    <property type="entry name" value="MFS_1"/>
    <property type="match status" value="1"/>
</dbReference>
<dbReference type="CDD" id="cd17324">
    <property type="entry name" value="MFS_NepI_like"/>
    <property type="match status" value="1"/>
</dbReference>
<comment type="subcellular location">
    <subcellularLocation>
        <location evidence="1">Cell membrane</location>
        <topology evidence="1">Multi-pass membrane protein</topology>
    </subcellularLocation>
</comment>
<keyword evidence="9" id="KW-1185">Reference proteome</keyword>
<dbReference type="PANTHER" id="PTHR43124:SF3">
    <property type="entry name" value="CHLORAMPHENICOL EFFLUX PUMP RV0191"/>
    <property type="match status" value="1"/>
</dbReference>
<feature type="transmembrane region" description="Helical" evidence="6">
    <location>
        <begin position="148"/>
        <end position="172"/>
    </location>
</feature>
<evidence type="ECO:0000256" key="6">
    <source>
        <dbReference type="SAM" id="Phobius"/>
    </source>
</evidence>
<feature type="transmembrane region" description="Helical" evidence="6">
    <location>
        <begin position="375"/>
        <end position="395"/>
    </location>
</feature>
<evidence type="ECO:0000313" key="8">
    <source>
        <dbReference type="EMBL" id="GED06732.1"/>
    </source>
</evidence>
<protein>
    <submittedName>
        <fullName evidence="8">MFS transporter</fullName>
    </submittedName>
</protein>
<accession>A0A4Y4DN50</accession>
<feature type="transmembrane region" description="Helical" evidence="6">
    <location>
        <begin position="54"/>
        <end position="78"/>
    </location>
</feature>
<feature type="transmembrane region" description="Helical" evidence="6">
    <location>
        <begin position="90"/>
        <end position="112"/>
    </location>
</feature>
<feature type="transmembrane region" description="Helical" evidence="6">
    <location>
        <begin position="309"/>
        <end position="330"/>
    </location>
</feature>
<keyword evidence="4 6" id="KW-1133">Transmembrane helix</keyword>
<evidence type="ECO:0000256" key="5">
    <source>
        <dbReference type="ARBA" id="ARBA00023136"/>
    </source>
</evidence>
<dbReference type="InterPro" id="IPR020846">
    <property type="entry name" value="MFS_dom"/>
</dbReference>
<organism evidence="8 9">
    <name type="scientific">Glutamicibacter uratoxydans</name>
    <name type="common">Arthrobacter uratoxydans</name>
    <dbReference type="NCBI Taxonomy" id="43667"/>
    <lineage>
        <taxon>Bacteria</taxon>
        <taxon>Bacillati</taxon>
        <taxon>Actinomycetota</taxon>
        <taxon>Actinomycetes</taxon>
        <taxon>Micrococcales</taxon>
        <taxon>Micrococcaceae</taxon>
        <taxon>Glutamicibacter</taxon>
    </lineage>
</organism>
<dbReference type="InterPro" id="IPR050189">
    <property type="entry name" value="MFS_Efflux_Transporters"/>
</dbReference>
<dbReference type="Proteomes" id="UP000316612">
    <property type="component" value="Unassembled WGS sequence"/>
</dbReference>
<evidence type="ECO:0000313" key="9">
    <source>
        <dbReference type="Proteomes" id="UP000316612"/>
    </source>
</evidence>
<dbReference type="RefSeq" id="WP_218024679.1">
    <property type="nucleotide sequence ID" value="NZ_BAAAJL010000006.1"/>
</dbReference>
<reference evidence="8 9" key="1">
    <citation type="submission" date="2019-06" db="EMBL/GenBank/DDBJ databases">
        <title>Whole genome shotgun sequence of Glutamicibacter uratoxydans NBRC 15515.</title>
        <authorList>
            <person name="Hosoyama A."/>
            <person name="Uohara A."/>
            <person name="Ohji S."/>
            <person name="Ichikawa N."/>
        </authorList>
    </citation>
    <scope>NUCLEOTIDE SEQUENCE [LARGE SCALE GENOMIC DNA]</scope>
    <source>
        <strain evidence="8 9">NBRC 15515</strain>
    </source>
</reference>
<feature type="transmembrane region" description="Helical" evidence="6">
    <location>
        <begin position="20"/>
        <end position="42"/>
    </location>
</feature>
<keyword evidence="3 6" id="KW-0812">Transmembrane</keyword>
<dbReference type="SUPFAM" id="SSF103473">
    <property type="entry name" value="MFS general substrate transporter"/>
    <property type="match status" value="1"/>
</dbReference>
<feature type="transmembrane region" description="Helical" evidence="6">
    <location>
        <begin position="118"/>
        <end position="136"/>
    </location>
</feature>
<dbReference type="InterPro" id="IPR011701">
    <property type="entry name" value="MFS"/>
</dbReference>
<dbReference type="AlphaFoldDB" id="A0A4Y4DN50"/>
<keyword evidence="5 6" id="KW-0472">Membrane</keyword>
<dbReference type="EMBL" id="BJNY01000012">
    <property type="protein sequence ID" value="GED06732.1"/>
    <property type="molecule type" value="Genomic_DNA"/>
</dbReference>
<feature type="transmembrane region" description="Helical" evidence="6">
    <location>
        <begin position="178"/>
        <end position="200"/>
    </location>
</feature>
<dbReference type="InterPro" id="IPR036259">
    <property type="entry name" value="MFS_trans_sf"/>
</dbReference>
<name>A0A4Y4DN50_GLUUR</name>
<sequence length="405" mass="40922">MSQTNTQETSLKAVSASSKLPLSIYILALGTFLMLTTEFIIAGMLPQIAADLDISLPAAGSLITVFAAGMVIGSPLMAMLTIKLPNKLTLILALLVFSAGHVAVALSSSLALLLGARFLTALATGAFWSVASVVAARLAPAGSASRALGIITAGGMLATVLGVPIGAFFAQVTGWRGTFVALGFLALLVAGVIGTCIPTQNNDHSQFSLRSEVAGLRSPRLWLVLAACATTTGGVLAAYSYIAPMLTQSASFSPAAVPWILAAFGTGSFIGAILGGRIGDRHPHLLTILVPVASTLLLGLIYVSSSSPVLLVASIGLLGLSGLSANPVLISLALRYSQQAPALGSSLSVAAFNLGTMAASFFGGKMLDTCFGAQGPVLLGMAVAALTLIPATFLAKPHTSAATAS</sequence>
<comment type="caution">
    <text evidence="8">The sequence shown here is derived from an EMBL/GenBank/DDBJ whole genome shotgun (WGS) entry which is preliminary data.</text>
</comment>
<feature type="transmembrane region" description="Helical" evidence="6">
    <location>
        <begin position="286"/>
        <end position="303"/>
    </location>
</feature>
<evidence type="ECO:0000256" key="2">
    <source>
        <dbReference type="ARBA" id="ARBA00022475"/>
    </source>
</evidence>
<dbReference type="GO" id="GO:0005886">
    <property type="term" value="C:plasma membrane"/>
    <property type="evidence" value="ECO:0007669"/>
    <property type="project" value="UniProtKB-SubCell"/>
</dbReference>
<proteinExistence type="predicted"/>
<feature type="transmembrane region" description="Helical" evidence="6">
    <location>
        <begin position="342"/>
        <end position="363"/>
    </location>
</feature>
<feature type="domain" description="Major facilitator superfamily (MFS) profile" evidence="7">
    <location>
        <begin position="23"/>
        <end position="400"/>
    </location>
</feature>
<dbReference type="Gene3D" id="1.20.1250.20">
    <property type="entry name" value="MFS general substrate transporter like domains"/>
    <property type="match status" value="1"/>
</dbReference>
<evidence type="ECO:0000256" key="3">
    <source>
        <dbReference type="ARBA" id="ARBA00022692"/>
    </source>
</evidence>
<feature type="transmembrane region" description="Helical" evidence="6">
    <location>
        <begin position="255"/>
        <end position="274"/>
    </location>
</feature>
<keyword evidence="2" id="KW-1003">Cell membrane</keyword>
<evidence type="ECO:0000256" key="1">
    <source>
        <dbReference type="ARBA" id="ARBA00004651"/>
    </source>
</evidence>
<dbReference type="PROSITE" id="PS50850">
    <property type="entry name" value="MFS"/>
    <property type="match status" value="1"/>
</dbReference>
<dbReference type="GO" id="GO:0022857">
    <property type="term" value="F:transmembrane transporter activity"/>
    <property type="evidence" value="ECO:0007669"/>
    <property type="project" value="InterPro"/>
</dbReference>
<gene>
    <name evidence="8" type="ORF">AUR04nite_22640</name>
</gene>
<dbReference type="PANTHER" id="PTHR43124">
    <property type="entry name" value="PURINE EFFLUX PUMP PBUE"/>
    <property type="match status" value="1"/>
</dbReference>